<sequence>MPTFTAKTVDEAIENGLESLEINRQDATINVVQTDRRGFFGIGRRDAIVEIDQIAKNKTSEPTQEIAKQTTHKNEKNIVKHHHDDEFHLSKNKVANRDAVEQLMGYLKPIIDELGIQANMQPKLINRKFARINFTTEQEGLLIGKHGLTINALQNLSQIYLNHIGFSRLTIQLDTADYRHRRTEILKKLAEKTAREAVATGQPVYLDPMPSFERKVIHNQLENNLYVNTFSSGREPYRAVVVEPENG</sequence>
<dbReference type="NCBIfam" id="NF041568">
    <property type="entry name" value="Jag_EloR"/>
    <property type="match status" value="1"/>
</dbReference>
<dbReference type="InterPro" id="IPR039247">
    <property type="entry name" value="KhpB"/>
</dbReference>
<evidence type="ECO:0000313" key="8">
    <source>
        <dbReference type="EMBL" id="AYF92057.1"/>
    </source>
</evidence>
<keyword evidence="5 6" id="KW-0961">Cell wall biogenesis/degradation</keyword>
<dbReference type="GO" id="GO:0005737">
    <property type="term" value="C:cytoplasm"/>
    <property type="evidence" value="ECO:0007669"/>
    <property type="project" value="UniProtKB-SubCell"/>
</dbReference>
<dbReference type="GO" id="GO:0009252">
    <property type="term" value="P:peptidoglycan biosynthetic process"/>
    <property type="evidence" value="ECO:0007669"/>
    <property type="project" value="UniProtKB-UniRule"/>
</dbReference>
<dbReference type="GO" id="GO:0003723">
    <property type="term" value="F:RNA binding"/>
    <property type="evidence" value="ECO:0007669"/>
    <property type="project" value="UniProtKB-UniRule"/>
</dbReference>
<keyword evidence="1 6" id="KW-0963">Cytoplasm</keyword>
<comment type="similarity">
    <text evidence="6">Belongs to the KhpB RNA-binding protein family.</text>
</comment>
<dbReference type="HAMAP" id="MF_00867">
    <property type="entry name" value="KhpB"/>
    <property type="match status" value="1"/>
</dbReference>
<dbReference type="CDD" id="cd02414">
    <property type="entry name" value="KH-II_Jag"/>
    <property type="match status" value="1"/>
</dbReference>
<keyword evidence="3 6" id="KW-0133">Cell shape</keyword>
<evidence type="ECO:0000313" key="9">
    <source>
        <dbReference type="Proteomes" id="UP000272003"/>
    </source>
</evidence>
<evidence type="ECO:0000256" key="3">
    <source>
        <dbReference type="ARBA" id="ARBA00022960"/>
    </source>
</evidence>
<dbReference type="PANTHER" id="PTHR35800">
    <property type="entry name" value="PROTEIN JAG"/>
    <property type="match status" value="1"/>
</dbReference>
<dbReference type="PROSITE" id="PS51061">
    <property type="entry name" value="R3H"/>
    <property type="match status" value="1"/>
</dbReference>
<name>A0A387AQ06_9LACO</name>
<dbReference type="SUPFAM" id="SSF82708">
    <property type="entry name" value="R3H domain"/>
    <property type="match status" value="1"/>
</dbReference>
<dbReference type="PANTHER" id="PTHR35800:SF1">
    <property type="entry name" value="RNA-BINDING PROTEIN KHPB"/>
    <property type="match status" value="1"/>
</dbReference>
<evidence type="ECO:0000256" key="5">
    <source>
        <dbReference type="ARBA" id="ARBA00023316"/>
    </source>
</evidence>
<dbReference type="GO" id="GO:0008360">
    <property type="term" value="P:regulation of cell shape"/>
    <property type="evidence" value="ECO:0007669"/>
    <property type="project" value="UniProtKB-KW"/>
</dbReference>
<dbReference type="RefSeq" id="WP_120783831.1">
    <property type="nucleotide sequence ID" value="NZ_CP032626.1"/>
</dbReference>
<evidence type="ECO:0000256" key="2">
    <source>
        <dbReference type="ARBA" id="ARBA00022884"/>
    </source>
</evidence>
<dbReference type="SMART" id="SM00393">
    <property type="entry name" value="R3H"/>
    <property type="match status" value="1"/>
</dbReference>
<accession>A0A387AQ06</accession>
<evidence type="ECO:0000256" key="1">
    <source>
        <dbReference type="ARBA" id="ARBA00022490"/>
    </source>
</evidence>
<dbReference type="InterPro" id="IPR038008">
    <property type="entry name" value="Jag_KH"/>
</dbReference>
<dbReference type="CDD" id="cd02644">
    <property type="entry name" value="R3H_jag"/>
    <property type="match status" value="1"/>
</dbReference>
<dbReference type="InterPro" id="IPR032782">
    <property type="entry name" value="KhpB_N"/>
</dbReference>
<feature type="domain" description="R3H" evidence="7">
    <location>
        <begin position="180"/>
        <end position="246"/>
    </location>
</feature>
<proteinExistence type="inferred from homology"/>
<reference evidence="8 9" key="1">
    <citation type="submission" date="2018-09" db="EMBL/GenBank/DDBJ databases">
        <title>Genome sequencing of strain BHWM-4.</title>
        <authorList>
            <person name="Heo J."/>
            <person name="Kim S.-J."/>
            <person name="Kwon S.-W."/>
        </authorList>
    </citation>
    <scope>NUCLEOTIDE SEQUENCE [LARGE SCALE GENOMIC DNA]</scope>
    <source>
        <strain evidence="8 9">BHWM-4</strain>
    </source>
</reference>
<dbReference type="KEGG" id="abom:D7I45_00415"/>
<dbReference type="Gene3D" id="3.30.300.20">
    <property type="match status" value="1"/>
</dbReference>
<dbReference type="InterPro" id="IPR001374">
    <property type="entry name" value="R3H_dom"/>
</dbReference>
<dbReference type="Proteomes" id="UP000272003">
    <property type="component" value="Chromosome"/>
</dbReference>
<evidence type="ECO:0000256" key="6">
    <source>
        <dbReference type="HAMAP-Rule" id="MF_00867"/>
    </source>
</evidence>
<comment type="function">
    <text evidence="6">A probable RNA chaperone. Forms a complex with KhpA which binds to cellular RNA and controls its expression. Plays a role in peptidoglycan (PG) homeostasis and cell length regulation.</text>
</comment>
<dbReference type="Pfam" id="PF14804">
    <property type="entry name" value="Jag_N"/>
    <property type="match status" value="1"/>
</dbReference>
<evidence type="ECO:0000256" key="4">
    <source>
        <dbReference type="ARBA" id="ARBA00023186"/>
    </source>
</evidence>
<dbReference type="InterPro" id="IPR036867">
    <property type="entry name" value="R3H_dom_sf"/>
</dbReference>
<comment type="subunit">
    <text evidence="6">Forms a complex with KhpA.</text>
</comment>
<dbReference type="Pfam" id="PF13083">
    <property type="entry name" value="KH_KhpA-B"/>
    <property type="match status" value="1"/>
</dbReference>
<protein>
    <recommendedName>
        <fullName evidence="6">RNA-binding protein KhpB</fullName>
    </recommendedName>
    <alternativeName>
        <fullName evidence="6">RNA-binding protein EloR</fullName>
    </alternativeName>
</protein>
<gene>
    <name evidence="6" type="primary">khpB</name>
    <name evidence="6" type="synonym">eloR</name>
    <name evidence="8" type="ORF">D7I45_00415</name>
</gene>
<dbReference type="InterPro" id="IPR034079">
    <property type="entry name" value="R3H_KhpB"/>
</dbReference>
<comment type="subcellular location">
    <subcellularLocation>
        <location evidence="6">Cytoplasm</location>
    </subcellularLocation>
</comment>
<keyword evidence="4 6" id="KW-0143">Chaperone</keyword>
<organism evidence="8 9">
    <name type="scientific">Apilactobacillus bombintestini</name>
    <dbReference type="NCBI Taxonomy" id="2419772"/>
    <lineage>
        <taxon>Bacteria</taxon>
        <taxon>Bacillati</taxon>
        <taxon>Bacillota</taxon>
        <taxon>Bacilli</taxon>
        <taxon>Lactobacillales</taxon>
        <taxon>Lactobacillaceae</taxon>
        <taxon>Apilactobacillus</taxon>
    </lineage>
</organism>
<comment type="domain">
    <text evidence="6">Has an N-terminal Jag-N domain and 2 RNA-binding domains (KH and R3H).</text>
</comment>
<keyword evidence="9" id="KW-1185">Reference proteome</keyword>
<comment type="caution">
    <text evidence="6">Lacks conserved residue(s) required for the propagation of feature annotation.</text>
</comment>
<dbReference type="Gene3D" id="3.30.1370.50">
    <property type="entry name" value="R3H-like domain"/>
    <property type="match status" value="1"/>
</dbReference>
<dbReference type="InterPro" id="IPR015946">
    <property type="entry name" value="KH_dom-like_a/b"/>
</dbReference>
<dbReference type="OrthoDB" id="9794483at2"/>
<keyword evidence="2 6" id="KW-0694">RNA-binding</keyword>
<dbReference type="SMART" id="SM01245">
    <property type="entry name" value="Jag_N"/>
    <property type="match status" value="1"/>
</dbReference>
<dbReference type="InterPro" id="IPR038247">
    <property type="entry name" value="Jag_N_dom_sf"/>
</dbReference>
<dbReference type="AlphaFoldDB" id="A0A387AQ06"/>
<evidence type="ECO:0000259" key="7">
    <source>
        <dbReference type="PROSITE" id="PS51061"/>
    </source>
</evidence>
<dbReference type="Pfam" id="PF01424">
    <property type="entry name" value="R3H"/>
    <property type="match status" value="1"/>
</dbReference>
<dbReference type="EMBL" id="CP032626">
    <property type="protein sequence ID" value="AYF92057.1"/>
    <property type="molecule type" value="Genomic_DNA"/>
</dbReference>
<dbReference type="Gene3D" id="3.30.30.80">
    <property type="entry name" value="probable RNA-binding protein from clostridium symbiosum atcc 14940"/>
    <property type="match status" value="1"/>
</dbReference>
<dbReference type="GO" id="GO:0071555">
    <property type="term" value="P:cell wall organization"/>
    <property type="evidence" value="ECO:0007669"/>
    <property type="project" value="UniProtKB-KW"/>
</dbReference>